<comment type="caution">
    <text evidence="2">The sequence shown here is derived from an EMBL/GenBank/DDBJ whole genome shotgun (WGS) entry which is preliminary data.</text>
</comment>
<feature type="region of interest" description="Disordered" evidence="1">
    <location>
        <begin position="127"/>
        <end position="152"/>
    </location>
</feature>
<sequence length="152" mass="16465">MDVMLIGLMSLQNQIVFTQSHPVAYLVKLNIEMTMASLITKVARVTGVGDEGNKVANESSGTRSRHDGLRTIHDKDNDVAMKSFHAAAVGPSRFDEDHEDGTAKSRGIQRTVDIRVESASTLEADFDVEKGSPFGDEISLAHHPGHPRGGNN</sequence>
<gene>
    <name evidence="2" type="ORF">SLS62_009719</name>
</gene>
<feature type="region of interest" description="Disordered" evidence="1">
    <location>
        <begin position="88"/>
        <end position="107"/>
    </location>
</feature>
<evidence type="ECO:0000313" key="3">
    <source>
        <dbReference type="Proteomes" id="UP001320420"/>
    </source>
</evidence>
<dbReference type="PANTHER" id="PTHR35179">
    <property type="entry name" value="PROTEIN CBG02620"/>
    <property type="match status" value="1"/>
</dbReference>
<protein>
    <submittedName>
        <fullName evidence="2">Uncharacterized protein</fullName>
    </submittedName>
</protein>
<dbReference type="PANTHER" id="PTHR35179:SF1">
    <property type="entry name" value="INTEGRAL MEMBRANE PROTEIN"/>
    <property type="match status" value="1"/>
</dbReference>
<reference evidence="2 3" key="1">
    <citation type="submission" date="2024-02" db="EMBL/GenBank/DDBJ databases">
        <title>De novo assembly and annotation of 12 fungi associated with fruit tree decline syndrome in Ontario, Canada.</title>
        <authorList>
            <person name="Sulman M."/>
            <person name="Ellouze W."/>
            <person name="Ilyukhin E."/>
        </authorList>
    </citation>
    <scope>NUCLEOTIDE SEQUENCE [LARGE SCALE GENOMIC DNA]</scope>
    <source>
        <strain evidence="2 3">M11/M66-122</strain>
    </source>
</reference>
<feature type="compositionally biased region" description="Basic and acidic residues" evidence="1">
    <location>
        <begin position="93"/>
        <end position="103"/>
    </location>
</feature>
<dbReference type="EMBL" id="JAKJXP020000106">
    <property type="protein sequence ID" value="KAK7745678.1"/>
    <property type="molecule type" value="Genomic_DNA"/>
</dbReference>
<dbReference type="Proteomes" id="UP001320420">
    <property type="component" value="Unassembled WGS sequence"/>
</dbReference>
<keyword evidence="3" id="KW-1185">Reference proteome</keyword>
<name>A0AAN9UDJ6_9PEZI</name>
<accession>A0AAN9UDJ6</accession>
<dbReference type="AlphaFoldDB" id="A0AAN9UDJ6"/>
<proteinExistence type="predicted"/>
<organism evidence="2 3">
    <name type="scientific">Diatrype stigma</name>
    <dbReference type="NCBI Taxonomy" id="117547"/>
    <lineage>
        <taxon>Eukaryota</taxon>
        <taxon>Fungi</taxon>
        <taxon>Dikarya</taxon>
        <taxon>Ascomycota</taxon>
        <taxon>Pezizomycotina</taxon>
        <taxon>Sordariomycetes</taxon>
        <taxon>Xylariomycetidae</taxon>
        <taxon>Xylariales</taxon>
        <taxon>Diatrypaceae</taxon>
        <taxon>Diatrype</taxon>
    </lineage>
</organism>
<evidence type="ECO:0000313" key="2">
    <source>
        <dbReference type="EMBL" id="KAK7745678.1"/>
    </source>
</evidence>
<evidence type="ECO:0000256" key="1">
    <source>
        <dbReference type="SAM" id="MobiDB-lite"/>
    </source>
</evidence>